<keyword evidence="1" id="KW-0812">Transmembrane</keyword>
<dbReference type="RefSeq" id="WP_092486382.1">
    <property type="nucleotide sequence ID" value="NZ_FOYM01000030.1"/>
</dbReference>
<keyword evidence="1" id="KW-0472">Membrane</keyword>
<keyword evidence="1" id="KW-1133">Transmembrane helix</keyword>
<dbReference type="Proteomes" id="UP000199584">
    <property type="component" value="Unassembled WGS sequence"/>
</dbReference>
<protein>
    <submittedName>
        <fullName evidence="2">Uncharacterized protein</fullName>
    </submittedName>
</protein>
<dbReference type="OrthoDB" id="1376650at2"/>
<sequence>MPKLTRIIKNIGQLFWPFLEGEVKPDTTIYTCEKRMLQEIENIQDVPLLNQFASMAEKLYLEEKERLQTVEGKGATFLGTSGFAATLLIWLAQIVVDKSFFKNDCWFSIMILTLYIATQVYFLRTIYLSARCLSRRGYRAIDRRIVLPDSGINQSQYLKRLAVMYVANYSHNRRVTNEKTDLVALAQENFMRAVICIGVIGIFFIAQKAFAQLV</sequence>
<feature type="transmembrane region" description="Helical" evidence="1">
    <location>
        <begin position="190"/>
        <end position="210"/>
    </location>
</feature>
<dbReference type="AlphaFoldDB" id="A0A1I6E9H6"/>
<reference evidence="3" key="1">
    <citation type="submission" date="2016-10" db="EMBL/GenBank/DDBJ databases">
        <authorList>
            <person name="Varghese N."/>
            <person name="Submissions S."/>
        </authorList>
    </citation>
    <scope>NUCLEOTIDE SEQUENCE [LARGE SCALE GENOMIC DNA]</scope>
    <source>
        <strain evidence="3">DSM 3669</strain>
    </source>
</reference>
<feature type="transmembrane region" description="Helical" evidence="1">
    <location>
        <begin position="106"/>
        <end position="127"/>
    </location>
</feature>
<name>A0A1I6E9H6_9FIRM</name>
<accession>A0A1I6E9H6</accession>
<evidence type="ECO:0000313" key="3">
    <source>
        <dbReference type="Proteomes" id="UP000199584"/>
    </source>
</evidence>
<organism evidence="2 3">
    <name type="scientific">Desulfoscipio geothermicus DSM 3669</name>
    <dbReference type="NCBI Taxonomy" id="1121426"/>
    <lineage>
        <taxon>Bacteria</taxon>
        <taxon>Bacillati</taxon>
        <taxon>Bacillota</taxon>
        <taxon>Clostridia</taxon>
        <taxon>Eubacteriales</taxon>
        <taxon>Desulfallaceae</taxon>
        <taxon>Desulfoscipio</taxon>
    </lineage>
</organism>
<dbReference type="STRING" id="39060.SAMN05660706_13030"/>
<proteinExistence type="predicted"/>
<evidence type="ECO:0000256" key="1">
    <source>
        <dbReference type="SAM" id="Phobius"/>
    </source>
</evidence>
<dbReference type="EMBL" id="FOYM01000030">
    <property type="protein sequence ID" value="SFR14211.1"/>
    <property type="molecule type" value="Genomic_DNA"/>
</dbReference>
<keyword evidence="3" id="KW-1185">Reference proteome</keyword>
<evidence type="ECO:0000313" key="2">
    <source>
        <dbReference type="EMBL" id="SFR14211.1"/>
    </source>
</evidence>
<feature type="transmembrane region" description="Helical" evidence="1">
    <location>
        <begin position="74"/>
        <end position="94"/>
    </location>
</feature>
<gene>
    <name evidence="2" type="ORF">SAMN05660706_13030</name>
</gene>